<accession>A0A4R3NHY9</accession>
<evidence type="ECO:0000313" key="2">
    <source>
        <dbReference type="Proteomes" id="UP000294650"/>
    </source>
</evidence>
<dbReference type="OrthoDB" id="2679642at2"/>
<dbReference type="InterPro" id="IPR014967">
    <property type="entry name" value="Uncharacterised_YugN-like"/>
</dbReference>
<dbReference type="EMBL" id="SMAN01000001">
    <property type="protein sequence ID" value="TCT26902.1"/>
    <property type="molecule type" value="Genomic_DNA"/>
</dbReference>
<sequence>MRIEGTGLEDAVVELKALDHIMKSNGFVRASQWDYERVTYDFKIDTPAKNETIYVRVQGYATEGDVDSGDAVIKLITPLIGRHYYPHGVEYGEEEKFASNILDKAKKLLSRVKESVDRLKTE</sequence>
<name>A0A4R3NHY9_9BACI</name>
<protein>
    <submittedName>
        <fullName evidence="1">YugN-like protein</fullName>
    </submittedName>
</protein>
<organism evidence="1 2">
    <name type="scientific">Melghiribacillus thermohalophilus</name>
    <dbReference type="NCBI Taxonomy" id="1324956"/>
    <lineage>
        <taxon>Bacteria</taxon>
        <taxon>Bacillati</taxon>
        <taxon>Bacillota</taxon>
        <taxon>Bacilli</taxon>
        <taxon>Bacillales</taxon>
        <taxon>Bacillaceae</taxon>
        <taxon>Melghiribacillus</taxon>
    </lineage>
</organism>
<gene>
    <name evidence="1" type="ORF">EDD68_101259</name>
</gene>
<dbReference type="Gene3D" id="3.30.310.100">
    <property type="entry name" value="YugN-like"/>
    <property type="match status" value="1"/>
</dbReference>
<dbReference type="Pfam" id="PF08868">
    <property type="entry name" value="YugN"/>
    <property type="match status" value="1"/>
</dbReference>
<dbReference type="InterPro" id="IPR036491">
    <property type="entry name" value="YugN-like_sf"/>
</dbReference>
<keyword evidence="2" id="KW-1185">Reference proteome</keyword>
<dbReference type="Proteomes" id="UP000294650">
    <property type="component" value="Unassembled WGS sequence"/>
</dbReference>
<proteinExistence type="predicted"/>
<dbReference type="SUPFAM" id="SSF160755">
    <property type="entry name" value="YugN-like"/>
    <property type="match status" value="1"/>
</dbReference>
<comment type="caution">
    <text evidence="1">The sequence shown here is derived from an EMBL/GenBank/DDBJ whole genome shotgun (WGS) entry which is preliminary data.</text>
</comment>
<evidence type="ECO:0000313" key="1">
    <source>
        <dbReference type="EMBL" id="TCT26902.1"/>
    </source>
</evidence>
<dbReference type="AlphaFoldDB" id="A0A4R3NHY9"/>
<reference evidence="1 2" key="1">
    <citation type="submission" date="2019-03" db="EMBL/GenBank/DDBJ databases">
        <title>Genomic Encyclopedia of Type Strains, Phase IV (KMG-IV): sequencing the most valuable type-strain genomes for metagenomic binning, comparative biology and taxonomic classification.</title>
        <authorList>
            <person name="Goeker M."/>
        </authorList>
    </citation>
    <scope>NUCLEOTIDE SEQUENCE [LARGE SCALE GENOMIC DNA]</scope>
    <source>
        <strain evidence="1 2">DSM 25894</strain>
    </source>
</reference>
<dbReference type="RefSeq" id="WP_132370323.1">
    <property type="nucleotide sequence ID" value="NZ_SMAN01000001.1"/>
</dbReference>